<proteinExistence type="predicted"/>
<reference evidence="1 2" key="1">
    <citation type="submission" date="2020-08" db="EMBL/GenBank/DDBJ databases">
        <title>Genomic Encyclopedia of Type Strains, Phase IV (KMG-IV): sequencing the most valuable type-strain genomes for metagenomic binning, comparative biology and taxonomic classification.</title>
        <authorList>
            <person name="Goeker M."/>
        </authorList>
    </citation>
    <scope>NUCLEOTIDE SEQUENCE [LARGE SCALE GENOMIC DNA]</scope>
    <source>
        <strain evidence="1 2">DSM 23562</strain>
    </source>
</reference>
<sequence length="116" mass="13640">MRRTAERDRQIVQEMWTLANSEPLSLAALQPHGLIDRDRYRRYVDGLTLELTLESDPKTGVWSYEFALIHPEGDRVDEETVAYWLDQFFGKEARHAAKRGFMLTTDARFTFPYNRS</sequence>
<name>A0A7W9W8G0_ARMRO</name>
<comment type="caution">
    <text evidence="1">The sequence shown here is derived from an EMBL/GenBank/DDBJ whole genome shotgun (WGS) entry which is preliminary data.</text>
</comment>
<dbReference type="Proteomes" id="UP000520814">
    <property type="component" value="Unassembled WGS sequence"/>
</dbReference>
<dbReference type="EMBL" id="JACHGW010000003">
    <property type="protein sequence ID" value="MBB6052095.1"/>
    <property type="molecule type" value="Genomic_DNA"/>
</dbReference>
<keyword evidence="2" id="KW-1185">Reference proteome</keyword>
<dbReference type="AlphaFoldDB" id="A0A7W9W8G0"/>
<gene>
    <name evidence="1" type="ORF">HNQ39_003905</name>
</gene>
<evidence type="ECO:0000313" key="1">
    <source>
        <dbReference type="EMBL" id="MBB6052095.1"/>
    </source>
</evidence>
<organism evidence="1 2">
    <name type="scientific">Armatimonas rosea</name>
    <dbReference type="NCBI Taxonomy" id="685828"/>
    <lineage>
        <taxon>Bacteria</taxon>
        <taxon>Bacillati</taxon>
        <taxon>Armatimonadota</taxon>
        <taxon>Armatimonadia</taxon>
        <taxon>Armatimonadales</taxon>
        <taxon>Armatimonadaceae</taxon>
        <taxon>Armatimonas</taxon>
    </lineage>
</organism>
<accession>A0A7W9W8G0</accession>
<protein>
    <submittedName>
        <fullName evidence="1">Uncharacterized protein</fullName>
    </submittedName>
</protein>
<evidence type="ECO:0000313" key="2">
    <source>
        <dbReference type="Proteomes" id="UP000520814"/>
    </source>
</evidence>
<dbReference type="RefSeq" id="WP_184200377.1">
    <property type="nucleotide sequence ID" value="NZ_JACHGW010000003.1"/>
</dbReference>